<name>A0ABQ9YMM7_9EUKA</name>
<keyword evidence="3" id="KW-1185">Reference proteome</keyword>
<feature type="compositionally biased region" description="Low complexity" evidence="1">
    <location>
        <begin position="1482"/>
        <end position="1491"/>
    </location>
</feature>
<feature type="compositionally biased region" description="Basic residues" evidence="1">
    <location>
        <begin position="968"/>
        <end position="977"/>
    </location>
</feature>
<protein>
    <recommendedName>
        <fullName evidence="4">Timeless N-terminal domain-containing protein</fullName>
    </recommendedName>
</protein>
<evidence type="ECO:0000313" key="2">
    <source>
        <dbReference type="EMBL" id="KAK2964789.1"/>
    </source>
</evidence>
<feature type="compositionally biased region" description="Polar residues" evidence="1">
    <location>
        <begin position="842"/>
        <end position="852"/>
    </location>
</feature>
<feature type="region of interest" description="Disordered" evidence="1">
    <location>
        <begin position="682"/>
        <end position="716"/>
    </location>
</feature>
<feature type="compositionally biased region" description="Basic residues" evidence="1">
    <location>
        <begin position="926"/>
        <end position="935"/>
    </location>
</feature>
<evidence type="ECO:0000256" key="1">
    <source>
        <dbReference type="SAM" id="MobiDB-lite"/>
    </source>
</evidence>
<evidence type="ECO:0008006" key="4">
    <source>
        <dbReference type="Google" id="ProtNLM"/>
    </source>
</evidence>
<evidence type="ECO:0000313" key="3">
    <source>
        <dbReference type="Proteomes" id="UP001281761"/>
    </source>
</evidence>
<feature type="compositionally biased region" description="Basic and acidic residues" evidence="1">
    <location>
        <begin position="1680"/>
        <end position="1695"/>
    </location>
</feature>
<accession>A0ABQ9YMM7</accession>
<dbReference type="EMBL" id="JARBJD010000001">
    <property type="protein sequence ID" value="KAK2964789.1"/>
    <property type="molecule type" value="Genomic_DNA"/>
</dbReference>
<gene>
    <name evidence="2" type="ORF">BLNAU_89</name>
</gene>
<organism evidence="2 3">
    <name type="scientific">Blattamonas nauphoetae</name>
    <dbReference type="NCBI Taxonomy" id="2049346"/>
    <lineage>
        <taxon>Eukaryota</taxon>
        <taxon>Metamonada</taxon>
        <taxon>Preaxostyla</taxon>
        <taxon>Oxymonadida</taxon>
        <taxon>Blattamonas</taxon>
    </lineage>
</organism>
<feature type="region of interest" description="Disordered" evidence="1">
    <location>
        <begin position="1658"/>
        <end position="1721"/>
    </location>
</feature>
<feature type="region of interest" description="Disordered" evidence="1">
    <location>
        <begin position="769"/>
        <end position="977"/>
    </location>
</feature>
<feature type="region of interest" description="Disordered" evidence="1">
    <location>
        <begin position="1456"/>
        <end position="1525"/>
    </location>
</feature>
<feature type="compositionally biased region" description="Basic and acidic residues" evidence="1">
    <location>
        <begin position="1243"/>
        <end position="1253"/>
    </location>
</feature>
<feature type="compositionally biased region" description="Polar residues" evidence="1">
    <location>
        <begin position="1668"/>
        <end position="1679"/>
    </location>
</feature>
<feature type="region of interest" description="Disordered" evidence="1">
    <location>
        <begin position="1328"/>
        <end position="1350"/>
    </location>
</feature>
<feature type="compositionally biased region" description="Basic residues" evidence="1">
    <location>
        <begin position="1501"/>
        <end position="1521"/>
    </location>
</feature>
<sequence length="1728" mass="195644">MSATATALASLGILQQHDDFEACAKHRQSLHEYLGALKTILSELRHDDNNRKVWVSLCTQHALKTTFIPTFVSLFDILRNMESDSESGDQKRMESLQQVQAYLLRLFNAFTQPVSSDLSLHTRDPNTRDENLLQLSFVLPAKFTKPFNSPSEVQTTIQILNIFPRCPALAPPIKKNSSLIIDAPTPSLITECFALLFRDSHPELLWIADMSSRMRRRLTGGPSSVGQLGTDPLSQYRTKAMEQVNRGNVNSRFAAQDQSIKNRYALLAIKKSQKKINDRVAEIMAKPGEKVKTNNVCVNATLPTVSYASPPENHERNLFPLLKQGPVSTFSFSHPNSHPVAPSQHRRHLTAGVNEAPLPGQSQVYKLPLHIQSIIFKAAVDLRKAIPNLAGATINRIVSISGQSGQIEELYWMRTIAMGMAGERIRFDGALRAWWARWKIEDANKNKGPRPLKVPLGSLFIQPLASAVVPLAQMPLALRNALQMANASRTFNNVLPETLDPNAPKPKQPPLDPFPPTYNGELFMKILTPSVFRWLLMRMNEWLGVNDKYVELRTAVRFMTEYLYSMYIVLLTYDPYARDKRATSEEDHQMEMQKRMNMLNRIRYLTDQILILNELLDMSVLLLKKFKLHTWGVDILGEITVMVAVLLSLWRINELFVMSGERIPEEWVEDSEIDEWRIRMGDDYDEDSNAEEDEGEDEKEKEKSKKSNDSSDSNADILDLLGQNEIVIGKRKRRGQLDLDELEKDAEEIDDGFNDDDLKELREAKLNLGANEEDFESLFVGQSLGESQPLSQPEESSSPSMQKDPAQSEDHLAQASAPASSEDMFAKMLRSENKPSQRRAFIQQTDDSSSSEGEGRPAVVHQVEPIKNPSPTETDEQTHIATDETNPEVRLVGGEGDSDSDPLLGDDQTVIDDPMDGDYFGPGSRPPRKEKKKKKTESDDDYLPPELQPKKSGGSDEPSWFSGEAKSSRKKRRGRRMRHTNYVSFSQALRRVGANAFVKLYVYVLANWKTNLHSVNDAAASLLCLCGDPQEEVLSTFSSDLAMSIYGARYRPEGERKGSIVDEKYLKLYGLEVVDIFSDLGKAANLTERSPPFYGILYQYVYLYTFAAILSEYTSSSEADSTPSAVKLSRLVWSSFGRDAQKDHSILVEALFRIRPNDSRAFLVNDHRGEVQFERKELNRLARYADYSDESGGGRRGRRRQKRAVDYEMDSDEAVEAFLKNERSRFADWSKNPDQAGDSSNEDDLKPAEEGVREYFTRRDRKVRQLGSGILTWKEKEKENSSDSSSLDIAELFKSTNANWTEEMNNRLKVVMGQVLDIVETFTREKKKQKLLDEESEDEPDQATSAITKEPAERVVDVEQNVQDGSVQQNEMIDVTAEAAAEEPAKEVAPPVSAQVNKHVLLFPTNEIPSRVRILRELASQTNDLFDNKFLRQKVDEQYGKDFFDQITTYRKIYGRKLTRTPRSHGPGMRTPSTRRIERRIGSGSDASSDNDASDFDIRTPRRPKPKRKPATPAKSKKPSKFQRWPRDALERIRNEYEFLETMYDVGSQQTGMGVFTSLPIYEQIFMSVQDDMKVGGKDIRPIDIRTQLVLMGLPLLGETESYLKISLPDHQDDIKELQQNIDKGLIKVGIEETTAAADAIDQRDGQDSLEAEKKVKANRRKRKQALDSAQKTQTNKLKTKIEQQVENGIERERTAQSQDLSPAVSPRSPDMRSILGSQDGDEELFIF</sequence>
<dbReference type="Proteomes" id="UP001281761">
    <property type="component" value="Unassembled WGS sequence"/>
</dbReference>
<proteinExistence type="predicted"/>
<feature type="compositionally biased region" description="Basic and acidic residues" evidence="1">
    <location>
        <begin position="698"/>
        <end position="709"/>
    </location>
</feature>
<feature type="compositionally biased region" description="Low complexity" evidence="1">
    <location>
        <begin position="786"/>
        <end position="802"/>
    </location>
</feature>
<comment type="caution">
    <text evidence="2">The sequence shown here is derived from an EMBL/GenBank/DDBJ whole genome shotgun (WGS) entry which is preliminary data.</text>
</comment>
<feature type="compositionally biased region" description="Acidic residues" evidence="1">
    <location>
        <begin position="683"/>
        <end position="697"/>
    </location>
</feature>
<reference evidence="2 3" key="1">
    <citation type="journal article" date="2022" name="bioRxiv">
        <title>Genomics of Preaxostyla Flagellates Illuminates Evolutionary Transitions and the Path Towards Mitochondrial Loss.</title>
        <authorList>
            <person name="Novak L.V.F."/>
            <person name="Treitli S.C."/>
            <person name="Pyrih J."/>
            <person name="Halakuc P."/>
            <person name="Pipaliya S.V."/>
            <person name="Vacek V."/>
            <person name="Brzon O."/>
            <person name="Soukal P."/>
            <person name="Eme L."/>
            <person name="Dacks J.B."/>
            <person name="Karnkowska A."/>
            <person name="Elias M."/>
            <person name="Hampl V."/>
        </authorList>
    </citation>
    <scope>NUCLEOTIDE SEQUENCE [LARGE SCALE GENOMIC DNA]</scope>
    <source>
        <strain evidence="2">NAU3</strain>
        <tissue evidence="2">Gut</tissue>
    </source>
</reference>
<feature type="region of interest" description="Disordered" evidence="1">
    <location>
        <begin position="1228"/>
        <end position="1253"/>
    </location>
</feature>